<proteinExistence type="predicted"/>
<dbReference type="AlphaFoldDB" id="A0A1Z2SCH6"/>
<gene>
    <name evidence="1" type="ORF">BSQ33_03540</name>
</gene>
<dbReference type="RefSeq" id="WP_021018840.1">
    <property type="nucleotide sequence ID" value="NZ_CP018835.1"/>
</dbReference>
<dbReference type="Proteomes" id="UP000196708">
    <property type="component" value="Chromosome 1"/>
</dbReference>
<dbReference type="Gene3D" id="3.40.50.150">
    <property type="entry name" value="Vaccinia Virus protein VP39"/>
    <property type="match status" value="1"/>
</dbReference>
<sequence length="238" mass="27700">MINEKYIEQNRYFNYRNVEPTLYDNVVLPAWIKSEIDDHHANILDYGCGFGQLMQALLNEKYMNVFGLDIEKSAIAHCHSKNLNVMELDLNELHNPFNIKFDVIIFSHVIEHMPKEKIIKTLELIKNTFLSEDGKFLIAVPNAQANTDAYWAYEDWTHTTLFTSGSIYYVLKAAGFNNVEFLDIDCTLGIHSTLKRSIVKLLLKIYICNKSFWNKVTHSSYHKPSPQIFSYEIKCKAY</sequence>
<dbReference type="Pfam" id="PF13489">
    <property type="entry name" value="Methyltransf_23"/>
    <property type="match status" value="1"/>
</dbReference>
<evidence type="ECO:0000313" key="1">
    <source>
        <dbReference type="EMBL" id="ASA54883.1"/>
    </source>
</evidence>
<dbReference type="OrthoDB" id="9791837at2"/>
<accession>A0A1Z2SCH6</accession>
<organism evidence="1 2">
    <name type="scientific">Vibrio gazogenes</name>
    <dbReference type="NCBI Taxonomy" id="687"/>
    <lineage>
        <taxon>Bacteria</taxon>
        <taxon>Pseudomonadati</taxon>
        <taxon>Pseudomonadota</taxon>
        <taxon>Gammaproteobacteria</taxon>
        <taxon>Vibrionales</taxon>
        <taxon>Vibrionaceae</taxon>
        <taxon>Vibrio</taxon>
    </lineage>
</organism>
<dbReference type="KEGG" id="vga:BSQ33_03540"/>
<dbReference type="CDD" id="cd02440">
    <property type="entry name" value="AdoMet_MTases"/>
    <property type="match status" value="1"/>
</dbReference>
<evidence type="ECO:0000313" key="2">
    <source>
        <dbReference type="Proteomes" id="UP000196708"/>
    </source>
</evidence>
<dbReference type="SUPFAM" id="SSF53335">
    <property type="entry name" value="S-adenosyl-L-methionine-dependent methyltransferases"/>
    <property type="match status" value="1"/>
</dbReference>
<reference evidence="1 2" key="1">
    <citation type="submission" date="2016-12" db="EMBL/GenBank/DDBJ databases">
        <authorList>
            <person name="Song W.-J."/>
            <person name="Kurnit D.M."/>
        </authorList>
    </citation>
    <scope>NUCLEOTIDE SEQUENCE [LARGE SCALE GENOMIC DNA]</scope>
    <source>
        <strain evidence="1 2">ATCC 43942</strain>
    </source>
</reference>
<protein>
    <recommendedName>
        <fullName evidence="3">Methyltransferase domain-containing protein</fullName>
    </recommendedName>
</protein>
<dbReference type="PANTHER" id="PTHR43861">
    <property type="entry name" value="TRANS-ACONITATE 2-METHYLTRANSFERASE-RELATED"/>
    <property type="match status" value="1"/>
</dbReference>
<dbReference type="EMBL" id="CP018835">
    <property type="protein sequence ID" value="ASA54883.1"/>
    <property type="molecule type" value="Genomic_DNA"/>
</dbReference>
<name>A0A1Z2SCH6_VIBGA</name>
<evidence type="ECO:0008006" key="3">
    <source>
        <dbReference type="Google" id="ProtNLM"/>
    </source>
</evidence>
<dbReference type="InterPro" id="IPR029063">
    <property type="entry name" value="SAM-dependent_MTases_sf"/>
</dbReference>